<evidence type="ECO:0000256" key="5">
    <source>
        <dbReference type="ARBA" id="ARBA00023125"/>
    </source>
</evidence>
<dbReference type="InterPro" id="IPR006511">
    <property type="entry name" value="SHI_C"/>
</dbReference>
<comment type="subcellular location">
    <subcellularLocation>
        <location evidence="1">Nucleus</location>
    </subcellularLocation>
</comment>
<accession>A0A0K9NIL7</accession>
<reference evidence="10" key="1">
    <citation type="journal article" date="2016" name="Nature">
        <title>The genome of the seagrass Zostera marina reveals angiosperm adaptation to the sea.</title>
        <authorList>
            <person name="Olsen J.L."/>
            <person name="Rouze P."/>
            <person name="Verhelst B."/>
            <person name="Lin Y.-C."/>
            <person name="Bayer T."/>
            <person name="Collen J."/>
            <person name="Dattolo E."/>
            <person name="De Paoli E."/>
            <person name="Dittami S."/>
            <person name="Maumus F."/>
            <person name="Michel G."/>
            <person name="Kersting A."/>
            <person name="Lauritano C."/>
            <person name="Lohaus R."/>
            <person name="Toepel M."/>
            <person name="Tonon T."/>
            <person name="Vanneste K."/>
            <person name="Amirebrahimi M."/>
            <person name="Brakel J."/>
            <person name="Bostroem C."/>
            <person name="Chovatia M."/>
            <person name="Grimwood J."/>
            <person name="Jenkins J.W."/>
            <person name="Jueterbock A."/>
            <person name="Mraz A."/>
            <person name="Stam W.T."/>
            <person name="Tice H."/>
            <person name="Bornberg-Bauer E."/>
            <person name="Green P.J."/>
            <person name="Pearson G.A."/>
            <person name="Procaccini G."/>
            <person name="Duarte C.M."/>
            <person name="Schmutz J."/>
            <person name="Reusch T.B.H."/>
            <person name="Van de Peer Y."/>
        </authorList>
    </citation>
    <scope>NUCLEOTIDE SEQUENCE [LARGE SCALE GENOMIC DNA]</scope>
    <source>
        <strain evidence="10">cv. Finnish</strain>
    </source>
</reference>
<dbReference type="GO" id="GO:0003700">
    <property type="term" value="F:DNA-binding transcription factor activity"/>
    <property type="evidence" value="ECO:0007669"/>
    <property type="project" value="InterPro"/>
</dbReference>
<dbReference type="GO" id="GO:0003677">
    <property type="term" value="F:DNA binding"/>
    <property type="evidence" value="ECO:0000318"/>
    <property type="project" value="GO_Central"/>
</dbReference>
<gene>
    <name evidence="9" type="ORF">ZOSMA_9G00280</name>
</gene>
<proteinExistence type="inferred from homology"/>
<feature type="compositionally biased region" description="Polar residues" evidence="8">
    <location>
        <begin position="73"/>
        <end position="82"/>
    </location>
</feature>
<dbReference type="NCBIfam" id="TIGR01623">
    <property type="entry name" value="put_zinc_LRP1"/>
    <property type="match status" value="1"/>
</dbReference>
<keyword evidence="4" id="KW-0862">Zinc</keyword>
<dbReference type="PANTHER" id="PTHR31604">
    <property type="entry name" value="PROTEIN LATERAL ROOT PRIMORDIUM 1"/>
    <property type="match status" value="1"/>
</dbReference>
<evidence type="ECO:0000256" key="7">
    <source>
        <dbReference type="ARBA" id="ARBA00023242"/>
    </source>
</evidence>
<evidence type="ECO:0000313" key="10">
    <source>
        <dbReference type="Proteomes" id="UP000036987"/>
    </source>
</evidence>
<feature type="region of interest" description="Disordered" evidence="8">
    <location>
        <begin position="200"/>
        <end position="223"/>
    </location>
</feature>
<evidence type="ECO:0000256" key="1">
    <source>
        <dbReference type="ARBA" id="ARBA00004123"/>
    </source>
</evidence>
<name>A0A0K9NIL7_ZOSMR</name>
<dbReference type="STRING" id="29655.A0A0K9NIL7"/>
<dbReference type="NCBIfam" id="TIGR01624">
    <property type="entry name" value="LRP1_Cterm"/>
    <property type="match status" value="1"/>
</dbReference>
<feature type="compositionally biased region" description="Low complexity" evidence="8">
    <location>
        <begin position="200"/>
        <end position="217"/>
    </location>
</feature>
<dbReference type="Proteomes" id="UP000036987">
    <property type="component" value="Unassembled WGS sequence"/>
</dbReference>
<sequence>MSMVGLRDVLFVTPASGGGSGGEQQQSLIPVISTATPYHLDDRNNVTAIHHHLWQQQQQQQPQQQMALPPPLSSSYSTNPSPNLRKPTVMPLATMLESSTLPTGIIGGSGNVLLQSLSSSGTATCQDCGNQAKKDCTHRRCRTCCKSRGFDCSTHVKSTWVPAARRRESQISGCNINIGSSGSTSTSKKPRLAGGNHVTAAATTTSNTSNSNTTISSTHHEEKLPGQVSAPAVFKCVKVTSIDDGEGEYAYQAMVRIGGHIFKGFLYDQGLKDRDKPDLPNKNSTMPNLSELHLGGGGGSAAGGSHGHNSNFLDGGGAAAAFGNHNIN</sequence>
<dbReference type="InterPro" id="IPR007818">
    <property type="entry name" value="SHI"/>
</dbReference>
<keyword evidence="6" id="KW-0010">Activator</keyword>
<evidence type="ECO:0000256" key="8">
    <source>
        <dbReference type="SAM" id="MobiDB-lite"/>
    </source>
</evidence>
<dbReference type="GO" id="GO:0005634">
    <property type="term" value="C:nucleus"/>
    <property type="evidence" value="ECO:0000318"/>
    <property type="project" value="GO_Central"/>
</dbReference>
<feature type="compositionally biased region" description="Low complexity" evidence="8">
    <location>
        <begin position="55"/>
        <end position="65"/>
    </location>
</feature>
<feature type="region of interest" description="Disordered" evidence="8">
    <location>
        <begin position="53"/>
        <end position="84"/>
    </location>
</feature>
<dbReference type="AlphaFoldDB" id="A0A0K9NIL7"/>
<keyword evidence="10" id="KW-1185">Reference proteome</keyword>
<protein>
    <submittedName>
        <fullName evidence="9">Lateral root primordium (LRP) protein-related</fullName>
    </submittedName>
</protein>
<dbReference type="GO" id="GO:0045893">
    <property type="term" value="P:positive regulation of DNA-templated transcription"/>
    <property type="evidence" value="ECO:0000318"/>
    <property type="project" value="GO_Central"/>
</dbReference>
<evidence type="ECO:0000256" key="4">
    <source>
        <dbReference type="ARBA" id="ARBA00022833"/>
    </source>
</evidence>
<dbReference type="PANTHER" id="PTHR31604:SF30">
    <property type="entry name" value="PROTEIN LATERAL ROOT PRIMORDIUM 1"/>
    <property type="match status" value="1"/>
</dbReference>
<dbReference type="EMBL" id="LFYR01002228">
    <property type="protein sequence ID" value="KMZ55927.1"/>
    <property type="molecule type" value="Genomic_DNA"/>
</dbReference>
<dbReference type="OrthoDB" id="1913243at2759"/>
<evidence type="ECO:0000313" key="9">
    <source>
        <dbReference type="EMBL" id="KMZ55927.1"/>
    </source>
</evidence>
<dbReference type="GO" id="GO:0046872">
    <property type="term" value="F:metal ion binding"/>
    <property type="evidence" value="ECO:0007669"/>
    <property type="project" value="UniProtKB-KW"/>
</dbReference>
<evidence type="ECO:0000256" key="2">
    <source>
        <dbReference type="ARBA" id="ARBA00006911"/>
    </source>
</evidence>
<comment type="similarity">
    <text evidence="2">Belongs to the SHI protein family.</text>
</comment>
<comment type="caution">
    <text evidence="9">The sequence shown here is derived from an EMBL/GenBank/DDBJ whole genome shotgun (WGS) entry which is preliminary data.</text>
</comment>
<dbReference type="InterPro" id="IPR006510">
    <property type="entry name" value="Znf_LRP1"/>
</dbReference>
<keyword evidence="5" id="KW-0238">DNA-binding</keyword>
<evidence type="ECO:0000256" key="6">
    <source>
        <dbReference type="ARBA" id="ARBA00023159"/>
    </source>
</evidence>
<keyword evidence="7" id="KW-0539">Nucleus</keyword>
<keyword evidence="3" id="KW-0479">Metal-binding</keyword>
<organism evidence="9 10">
    <name type="scientific">Zostera marina</name>
    <name type="common">Eelgrass</name>
    <dbReference type="NCBI Taxonomy" id="29655"/>
    <lineage>
        <taxon>Eukaryota</taxon>
        <taxon>Viridiplantae</taxon>
        <taxon>Streptophyta</taxon>
        <taxon>Embryophyta</taxon>
        <taxon>Tracheophyta</taxon>
        <taxon>Spermatophyta</taxon>
        <taxon>Magnoliopsida</taxon>
        <taxon>Liliopsida</taxon>
        <taxon>Zosteraceae</taxon>
        <taxon>Zostera</taxon>
    </lineage>
</organism>
<dbReference type="Pfam" id="PF05142">
    <property type="entry name" value="DUF702"/>
    <property type="match status" value="1"/>
</dbReference>
<evidence type="ECO:0000256" key="3">
    <source>
        <dbReference type="ARBA" id="ARBA00022723"/>
    </source>
</evidence>